<dbReference type="InterPro" id="IPR016171">
    <property type="entry name" value="Vanillyl_alc_oxidase_C-sub2"/>
</dbReference>
<dbReference type="AlphaFoldDB" id="A0A9X1SWY8"/>
<name>A0A9X1SWY8_9ACTN</name>
<evidence type="ECO:0000259" key="2">
    <source>
        <dbReference type="PROSITE" id="PS51387"/>
    </source>
</evidence>
<dbReference type="SUPFAM" id="SSF56176">
    <property type="entry name" value="FAD-binding/transporter-associated domain-like"/>
    <property type="match status" value="1"/>
</dbReference>
<comment type="caution">
    <text evidence="3">The sequence shown here is derived from an EMBL/GenBank/DDBJ whole genome shotgun (WGS) entry which is preliminary data.</text>
</comment>
<dbReference type="Gene3D" id="1.10.45.10">
    <property type="entry name" value="Vanillyl-alcohol Oxidase, Chain A, domain 4"/>
    <property type="match status" value="1"/>
</dbReference>
<dbReference type="EMBL" id="JAJOMB010000023">
    <property type="protein sequence ID" value="MCD5315627.1"/>
    <property type="molecule type" value="Genomic_DNA"/>
</dbReference>
<dbReference type="GO" id="GO:0003885">
    <property type="term" value="F:D-arabinono-1,4-lactone oxidase activity"/>
    <property type="evidence" value="ECO:0007669"/>
    <property type="project" value="InterPro"/>
</dbReference>
<dbReference type="GO" id="GO:0080049">
    <property type="term" value="F:L-gulono-1,4-lactone dehydrogenase activity"/>
    <property type="evidence" value="ECO:0007669"/>
    <property type="project" value="TreeGrafter"/>
</dbReference>
<accession>A0A9X1SWY8</accession>
<protein>
    <submittedName>
        <fullName evidence="3">FAD-binding protein</fullName>
    </submittedName>
</protein>
<proteinExistence type="predicted"/>
<dbReference type="InterPro" id="IPR016166">
    <property type="entry name" value="FAD-bd_PCMH"/>
</dbReference>
<organism evidence="3 4">
    <name type="scientific">Kineosporia babensis</name>
    <dbReference type="NCBI Taxonomy" id="499548"/>
    <lineage>
        <taxon>Bacteria</taxon>
        <taxon>Bacillati</taxon>
        <taxon>Actinomycetota</taxon>
        <taxon>Actinomycetes</taxon>
        <taxon>Kineosporiales</taxon>
        <taxon>Kineosporiaceae</taxon>
        <taxon>Kineosporia</taxon>
    </lineage>
</organism>
<dbReference type="InterPro" id="IPR006094">
    <property type="entry name" value="Oxid_FAD_bind_N"/>
</dbReference>
<dbReference type="PIRSF" id="PIRSF000136">
    <property type="entry name" value="LGO_GLO"/>
    <property type="match status" value="1"/>
</dbReference>
<dbReference type="InterPro" id="IPR016169">
    <property type="entry name" value="FAD-bd_PCMH_sub2"/>
</dbReference>
<dbReference type="GO" id="GO:0071949">
    <property type="term" value="F:FAD binding"/>
    <property type="evidence" value="ECO:0007669"/>
    <property type="project" value="InterPro"/>
</dbReference>
<dbReference type="InterPro" id="IPR007173">
    <property type="entry name" value="ALO_C"/>
</dbReference>
<dbReference type="RefSeq" id="WP_231448444.1">
    <property type="nucleotide sequence ID" value="NZ_JAJOMB010000023.1"/>
</dbReference>
<evidence type="ECO:0000313" key="4">
    <source>
        <dbReference type="Proteomes" id="UP001138997"/>
    </source>
</evidence>
<dbReference type="InterPro" id="IPR036318">
    <property type="entry name" value="FAD-bd_PCMH-like_sf"/>
</dbReference>
<reference evidence="3" key="1">
    <citation type="submission" date="2021-11" db="EMBL/GenBank/DDBJ databases">
        <title>Streptomyces corallinus and Kineosporia corallina sp. nov., two new coral-derived marine actinobacteria.</title>
        <authorList>
            <person name="Buangrab K."/>
            <person name="Sutthacheep M."/>
            <person name="Yeemin T."/>
            <person name="Harunari E."/>
            <person name="Igarashi Y."/>
            <person name="Sripreechasak P."/>
            <person name="Kanchanasin P."/>
            <person name="Tanasupawat S."/>
            <person name="Phongsopitanun W."/>
        </authorList>
    </citation>
    <scope>NUCLEOTIDE SEQUENCE</scope>
    <source>
        <strain evidence="3">JCM 31032</strain>
    </source>
</reference>
<dbReference type="Pfam" id="PF04030">
    <property type="entry name" value="ALO"/>
    <property type="match status" value="1"/>
</dbReference>
<feature type="domain" description="FAD-binding PCMH-type" evidence="2">
    <location>
        <begin position="10"/>
        <end position="174"/>
    </location>
</feature>
<dbReference type="PANTHER" id="PTHR43762:SF1">
    <property type="entry name" value="D-ARABINONO-1,4-LACTONE OXIDASE"/>
    <property type="match status" value="1"/>
</dbReference>
<dbReference type="Gene3D" id="3.30.43.10">
    <property type="entry name" value="Uridine Diphospho-n-acetylenolpyruvylglucosamine Reductase, domain 2"/>
    <property type="match status" value="1"/>
</dbReference>
<evidence type="ECO:0000313" key="3">
    <source>
        <dbReference type="EMBL" id="MCD5315627.1"/>
    </source>
</evidence>
<dbReference type="Gene3D" id="3.30.465.10">
    <property type="match status" value="1"/>
</dbReference>
<evidence type="ECO:0000256" key="1">
    <source>
        <dbReference type="ARBA" id="ARBA00023002"/>
    </source>
</evidence>
<dbReference type="Gene3D" id="3.30.70.2520">
    <property type="match status" value="1"/>
</dbReference>
<keyword evidence="1" id="KW-0560">Oxidoreductase</keyword>
<dbReference type="InterPro" id="IPR016167">
    <property type="entry name" value="FAD-bd_PCMH_sub1"/>
</dbReference>
<keyword evidence="4" id="KW-1185">Reference proteome</keyword>
<dbReference type="Gene3D" id="3.30.70.2530">
    <property type="match status" value="1"/>
</dbReference>
<dbReference type="InterPro" id="IPR010031">
    <property type="entry name" value="FAD_lactone_oxidase-like"/>
</dbReference>
<dbReference type="Proteomes" id="UP001138997">
    <property type="component" value="Unassembled WGS sequence"/>
</dbReference>
<dbReference type="PANTHER" id="PTHR43762">
    <property type="entry name" value="L-GULONOLACTONE OXIDASE"/>
    <property type="match status" value="1"/>
</dbReference>
<sequence length="416" mass="44560">MTLTNWAGNVVFTPERYVRATSVEQVQELVAGAAKVRVLGSGHSFSTVAATDGLLLSLEDLPLNVDVDTATSSARVTASARFAHVMPPLHSAGLALHNTGSLPHISVAGAAATGTHGSGTGNRCLAAGVTGIELIGPDGELRTLRTGDKDFDGSIIALGLAGVVTALTLKAQPTFDVRQYVYDDLPLAALIANFDEIMSSAYSVSAFTHWRGPNMDLLWRKQLASDPAAPPTYFGATLADSARHPIDGMPTENATQQLGVPGPWHERLPHFRFEFTPSRGDEVQSEYLLPIEQAGAALAAVDAVREQFLPALQVAEIRTIAGDDLWISPAYGRTTVGFHFTWTDDLSKVTPAIAALEGALAGFDARPHWGKVFGLPREQVRSLYPRLGDFEELVHRVDPQGKFTNAFTRAYLDLPA</sequence>
<dbReference type="PROSITE" id="PS51387">
    <property type="entry name" value="FAD_PCMH"/>
    <property type="match status" value="1"/>
</dbReference>
<dbReference type="GO" id="GO:0016020">
    <property type="term" value="C:membrane"/>
    <property type="evidence" value="ECO:0007669"/>
    <property type="project" value="InterPro"/>
</dbReference>
<dbReference type="Pfam" id="PF01565">
    <property type="entry name" value="FAD_binding_4"/>
    <property type="match status" value="1"/>
</dbReference>
<gene>
    <name evidence="3" type="ORF">LR394_32495</name>
</gene>